<reference evidence="2" key="1">
    <citation type="submission" date="2022-06" db="EMBL/GenBank/DDBJ databases">
        <title>Genome Sequence of Candolleomyces eurysporus.</title>
        <authorList>
            <person name="Buettner E."/>
        </authorList>
    </citation>
    <scope>NUCLEOTIDE SEQUENCE</scope>
    <source>
        <strain evidence="2">VTCC 930004</strain>
    </source>
</reference>
<feature type="non-terminal residue" evidence="2">
    <location>
        <position position="164"/>
    </location>
</feature>
<keyword evidence="3" id="KW-1185">Reference proteome</keyword>
<accession>A0A9W8J3T6</accession>
<feature type="compositionally biased region" description="Low complexity" evidence="1">
    <location>
        <begin position="30"/>
        <end position="48"/>
    </location>
</feature>
<sequence length="164" mass="17942">MNTDWLRTLWGLSNNVPIHTATPIQEITVNPIDPSPSADSSNASTPAPTKEHASVNVKGPESLLLNLKRPEEANFPENGEVSPAVFYAYTIPTFPTVLTVYKLCAHFQDLHWAVYQGTIYAPNSVVGLTPLIKRSSCITGSYCRAMQWPSTKVVLWAIAACSII</sequence>
<evidence type="ECO:0000313" key="3">
    <source>
        <dbReference type="Proteomes" id="UP001140091"/>
    </source>
</evidence>
<comment type="caution">
    <text evidence="2">The sequence shown here is derived from an EMBL/GenBank/DDBJ whole genome shotgun (WGS) entry which is preliminary data.</text>
</comment>
<gene>
    <name evidence="2" type="ORF">H1R20_g13371</name>
</gene>
<protein>
    <submittedName>
        <fullName evidence="2">Uncharacterized protein</fullName>
    </submittedName>
</protein>
<proteinExistence type="predicted"/>
<feature type="region of interest" description="Disordered" evidence="1">
    <location>
        <begin position="28"/>
        <end position="55"/>
    </location>
</feature>
<dbReference type="EMBL" id="JANBPK010001289">
    <property type="protein sequence ID" value="KAJ2923718.1"/>
    <property type="molecule type" value="Genomic_DNA"/>
</dbReference>
<evidence type="ECO:0000256" key="1">
    <source>
        <dbReference type="SAM" id="MobiDB-lite"/>
    </source>
</evidence>
<organism evidence="2 3">
    <name type="scientific">Candolleomyces eurysporus</name>
    <dbReference type="NCBI Taxonomy" id="2828524"/>
    <lineage>
        <taxon>Eukaryota</taxon>
        <taxon>Fungi</taxon>
        <taxon>Dikarya</taxon>
        <taxon>Basidiomycota</taxon>
        <taxon>Agaricomycotina</taxon>
        <taxon>Agaricomycetes</taxon>
        <taxon>Agaricomycetidae</taxon>
        <taxon>Agaricales</taxon>
        <taxon>Agaricineae</taxon>
        <taxon>Psathyrellaceae</taxon>
        <taxon>Candolleomyces</taxon>
    </lineage>
</organism>
<dbReference type="Proteomes" id="UP001140091">
    <property type="component" value="Unassembled WGS sequence"/>
</dbReference>
<name>A0A9W8J3T6_9AGAR</name>
<evidence type="ECO:0000313" key="2">
    <source>
        <dbReference type="EMBL" id="KAJ2923718.1"/>
    </source>
</evidence>
<dbReference type="AlphaFoldDB" id="A0A9W8J3T6"/>